<dbReference type="SUPFAM" id="SSF47616">
    <property type="entry name" value="GST C-terminal domain-like"/>
    <property type="match status" value="1"/>
</dbReference>
<accession>A0A7S1TM19</accession>
<evidence type="ECO:0000313" key="3">
    <source>
        <dbReference type="EMBL" id="CAD9238866.1"/>
    </source>
</evidence>
<sequence>MGGAQSYELVYFDIPGLAEAIRLTFRVGKVQFKDTRLTREQWAEMKNSESPPSALRTLPMLRINDGEIVHCESSAILRYVGKRTGLYPGNDMEAFKVDEASGALNALWAKIGPSITESDNAVKMRMRKELADTVIPTAFAALERLIEHNKADKFAVFAGDRACTFDFELYCFVRYLKRGILDGIPGTVVDKFPVIQRVVSNVEKIAAVAEWHASH</sequence>
<gene>
    <name evidence="3" type="ORF">EAUS1353_LOCUS596</name>
</gene>
<dbReference type="Pfam" id="PF14497">
    <property type="entry name" value="GST_C_3"/>
    <property type="match status" value="1"/>
</dbReference>
<dbReference type="InterPro" id="IPR004045">
    <property type="entry name" value="Glutathione_S-Trfase_N"/>
</dbReference>
<dbReference type="InterPro" id="IPR050213">
    <property type="entry name" value="GST_superfamily"/>
</dbReference>
<feature type="domain" description="GST C-terminal" evidence="2">
    <location>
        <begin position="90"/>
        <end position="215"/>
    </location>
</feature>
<dbReference type="EMBL" id="HBGI01000948">
    <property type="protein sequence ID" value="CAD9238866.1"/>
    <property type="molecule type" value="Transcribed_RNA"/>
</dbReference>
<dbReference type="InterPro" id="IPR036249">
    <property type="entry name" value="Thioredoxin-like_sf"/>
</dbReference>
<dbReference type="InterPro" id="IPR040079">
    <property type="entry name" value="Glutathione_S-Trfase"/>
</dbReference>
<dbReference type="InterPro" id="IPR010987">
    <property type="entry name" value="Glutathione-S-Trfase_C-like"/>
</dbReference>
<evidence type="ECO:0000259" key="2">
    <source>
        <dbReference type="PROSITE" id="PS50405"/>
    </source>
</evidence>
<reference evidence="3" key="1">
    <citation type="submission" date="2021-01" db="EMBL/GenBank/DDBJ databases">
        <authorList>
            <person name="Corre E."/>
            <person name="Pelletier E."/>
            <person name="Niang G."/>
            <person name="Scheremetjew M."/>
            <person name="Finn R."/>
            <person name="Kale V."/>
            <person name="Holt S."/>
            <person name="Cochrane G."/>
            <person name="Meng A."/>
            <person name="Brown T."/>
            <person name="Cohen L."/>
        </authorList>
    </citation>
    <scope>NUCLEOTIDE SEQUENCE</scope>
    <source>
        <strain evidence="3">CCMP3124</strain>
    </source>
</reference>
<proteinExistence type="predicted"/>
<evidence type="ECO:0000259" key="1">
    <source>
        <dbReference type="PROSITE" id="PS50404"/>
    </source>
</evidence>
<dbReference type="PANTHER" id="PTHR11571:SF252">
    <property type="entry name" value="GLUTATHIONE S-TRANSFERASE"/>
    <property type="match status" value="1"/>
</dbReference>
<dbReference type="Pfam" id="PF02798">
    <property type="entry name" value="GST_N"/>
    <property type="match status" value="1"/>
</dbReference>
<dbReference type="Gene3D" id="1.20.1050.10">
    <property type="match status" value="1"/>
</dbReference>
<dbReference type="PROSITE" id="PS50404">
    <property type="entry name" value="GST_NTER"/>
    <property type="match status" value="1"/>
</dbReference>
<dbReference type="SFLD" id="SFLDS00019">
    <property type="entry name" value="Glutathione_Transferase_(cytos"/>
    <property type="match status" value="1"/>
</dbReference>
<dbReference type="GO" id="GO:0004364">
    <property type="term" value="F:glutathione transferase activity"/>
    <property type="evidence" value="ECO:0007669"/>
    <property type="project" value="TreeGrafter"/>
</dbReference>
<dbReference type="AlphaFoldDB" id="A0A7S1TM19"/>
<dbReference type="PROSITE" id="PS50405">
    <property type="entry name" value="GST_CTER"/>
    <property type="match status" value="1"/>
</dbReference>
<organism evidence="3">
    <name type="scientific">Erythrolobus australicus</name>
    <dbReference type="NCBI Taxonomy" id="1077150"/>
    <lineage>
        <taxon>Eukaryota</taxon>
        <taxon>Rhodophyta</taxon>
        <taxon>Bangiophyceae</taxon>
        <taxon>Porphyridiales</taxon>
        <taxon>Porphyridiaceae</taxon>
        <taxon>Erythrolobus</taxon>
    </lineage>
</organism>
<evidence type="ECO:0008006" key="4">
    <source>
        <dbReference type="Google" id="ProtNLM"/>
    </source>
</evidence>
<feature type="domain" description="GST N-terminal" evidence="1">
    <location>
        <begin position="5"/>
        <end position="88"/>
    </location>
</feature>
<dbReference type="Gene3D" id="3.40.30.10">
    <property type="entry name" value="Glutaredoxin"/>
    <property type="match status" value="1"/>
</dbReference>
<dbReference type="InterPro" id="IPR004046">
    <property type="entry name" value="GST_C"/>
</dbReference>
<name>A0A7S1TM19_9RHOD</name>
<protein>
    <recommendedName>
        <fullName evidence="4">Glutathione transferase</fullName>
    </recommendedName>
</protein>
<dbReference type="CDD" id="cd03039">
    <property type="entry name" value="GST_N_Sigma_like"/>
    <property type="match status" value="1"/>
</dbReference>
<dbReference type="PANTHER" id="PTHR11571">
    <property type="entry name" value="GLUTATHIONE S-TRANSFERASE"/>
    <property type="match status" value="1"/>
</dbReference>
<dbReference type="InterPro" id="IPR036282">
    <property type="entry name" value="Glutathione-S-Trfase_C_sf"/>
</dbReference>
<dbReference type="SUPFAM" id="SSF52833">
    <property type="entry name" value="Thioredoxin-like"/>
    <property type="match status" value="1"/>
</dbReference>
<dbReference type="GO" id="GO:0006749">
    <property type="term" value="P:glutathione metabolic process"/>
    <property type="evidence" value="ECO:0007669"/>
    <property type="project" value="TreeGrafter"/>
</dbReference>